<evidence type="ECO:0000259" key="8">
    <source>
        <dbReference type="PROSITE" id="PS51007"/>
    </source>
</evidence>
<accession>B2IAX0</accession>
<organism evidence="9 10">
    <name type="scientific">Beijerinckia indica subsp. indica (strain ATCC 9039 / DSM 1715 / NCIMB 8712)</name>
    <dbReference type="NCBI Taxonomy" id="395963"/>
    <lineage>
        <taxon>Bacteria</taxon>
        <taxon>Pseudomonadati</taxon>
        <taxon>Pseudomonadota</taxon>
        <taxon>Alphaproteobacteria</taxon>
        <taxon>Hyphomicrobiales</taxon>
        <taxon>Beijerinckiaceae</taxon>
        <taxon>Beijerinckia</taxon>
    </lineage>
</organism>
<feature type="chain" id="PRO_5002776621" evidence="7">
    <location>
        <begin position="24"/>
        <end position="132"/>
    </location>
</feature>
<dbReference type="KEGG" id="bid:Bind_0011"/>
<reference evidence="10" key="1">
    <citation type="submission" date="2008-03" db="EMBL/GenBank/DDBJ databases">
        <title>Complete sequence of chromosome of Beijerinckia indica subsp. indica ATCC 9039.</title>
        <authorList>
            <consortium name="US DOE Joint Genome Institute"/>
            <person name="Copeland A."/>
            <person name="Lucas S."/>
            <person name="Lapidus A."/>
            <person name="Glavina del Rio T."/>
            <person name="Dalin E."/>
            <person name="Tice H."/>
            <person name="Bruce D."/>
            <person name="Goodwin L."/>
            <person name="Pitluck S."/>
            <person name="LaButti K."/>
            <person name="Schmutz J."/>
            <person name="Larimer F."/>
            <person name="Land M."/>
            <person name="Hauser L."/>
            <person name="Kyrpides N."/>
            <person name="Mikhailova N."/>
            <person name="Dunfield P.F."/>
            <person name="Dedysh S.N."/>
            <person name="Liesack W."/>
            <person name="Saw J.H."/>
            <person name="Alam M."/>
            <person name="Chen Y."/>
            <person name="Murrell J.C."/>
            <person name="Richardson P."/>
        </authorList>
    </citation>
    <scope>NUCLEOTIDE SEQUENCE [LARGE SCALE GENOMIC DNA]</scope>
    <source>
        <strain evidence="10">ATCC 9039 / DSM 1715 / NCIMB 8712</strain>
    </source>
</reference>
<dbReference type="GO" id="GO:0046872">
    <property type="term" value="F:metal ion binding"/>
    <property type="evidence" value="ECO:0007669"/>
    <property type="project" value="UniProtKB-KW"/>
</dbReference>
<dbReference type="PRINTS" id="PR00604">
    <property type="entry name" value="CYTCHRMECIAB"/>
</dbReference>
<dbReference type="eggNOG" id="COG3474">
    <property type="taxonomic scope" value="Bacteria"/>
</dbReference>
<evidence type="ECO:0000313" key="10">
    <source>
        <dbReference type="Proteomes" id="UP000001695"/>
    </source>
</evidence>
<name>B2IAX0_BEII9</name>
<gene>
    <name evidence="9" type="ordered locus">Bind_0011</name>
</gene>
<dbReference type="PANTHER" id="PTHR11961">
    <property type="entry name" value="CYTOCHROME C"/>
    <property type="match status" value="1"/>
</dbReference>
<dbReference type="InterPro" id="IPR002327">
    <property type="entry name" value="Cyt_c_1A/1B"/>
</dbReference>
<keyword evidence="10" id="KW-1185">Reference proteome</keyword>
<dbReference type="InterPro" id="IPR036909">
    <property type="entry name" value="Cyt_c-like_dom_sf"/>
</dbReference>
<keyword evidence="4" id="KW-0249">Electron transport</keyword>
<dbReference type="Proteomes" id="UP000001695">
    <property type="component" value="Chromosome"/>
</dbReference>
<dbReference type="AlphaFoldDB" id="B2IAX0"/>
<dbReference type="GO" id="GO:0009055">
    <property type="term" value="F:electron transfer activity"/>
    <property type="evidence" value="ECO:0007669"/>
    <property type="project" value="InterPro"/>
</dbReference>
<dbReference type="Pfam" id="PF00034">
    <property type="entry name" value="Cytochrom_C"/>
    <property type="match status" value="1"/>
</dbReference>
<evidence type="ECO:0000256" key="5">
    <source>
        <dbReference type="ARBA" id="ARBA00023004"/>
    </source>
</evidence>
<keyword evidence="2 6" id="KW-0349">Heme</keyword>
<dbReference type="RefSeq" id="WP_012383028.1">
    <property type="nucleotide sequence ID" value="NC_010581.1"/>
</dbReference>
<proteinExistence type="predicted"/>
<keyword evidence="5 6" id="KW-0408">Iron</keyword>
<evidence type="ECO:0000256" key="2">
    <source>
        <dbReference type="ARBA" id="ARBA00022617"/>
    </source>
</evidence>
<sequence>MIKTVSFSLAAFLSLAGATAVLAAGDPEAGEKIFTTKCKVCHQIGPGAKNFVGPELNGLIGRKAGTSEGYTYSDAMKNSGLTWDEATFKDYIKNPKAKLPGIKMIFAGLPKESDQDNLTAYLATFDATGAKK</sequence>
<dbReference type="PROSITE" id="PS51007">
    <property type="entry name" value="CYTC"/>
    <property type="match status" value="1"/>
</dbReference>
<keyword evidence="7" id="KW-0732">Signal</keyword>
<dbReference type="Gene3D" id="1.10.760.10">
    <property type="entry name" value="Cytochrome c-like domain"/>
    <property type="match status" value="1"/>
</dbReference>
<dbReference type="FunFam" id="1.10.760.10:FF:000001">
    <property type="entry name" value="Cytochrome c iso-1"/>
    <property type="match status" value="1"/>
</dbReference>
<evidence type="ECO:0000256" key="6">
    <source>
        <dbReference type="PROSITE-ProRule" id="PRU00433"/>
    </source>
</evidence>
<protein>
    <submittedName>
        <fullName evidence="9">Cytochrome c class I</fullName>
    </submittedName>
</protein>
<evidence type="ECO:0000256" key="7">
    <source>
        <dbReference type="SAM" id="SignalP"/>
    </source>
</evidence>
<evidence type="ECO:0000256" key="1">
    <source>
        <dbReference type="ARBA" id="ARBA00022448"/>
    </source>
</evidence>
<evidence type="ECO:0000256" key="4">
    <source>
        <dbReference type="ARBA" id="ARBA00022982"/>
    </source>
</evidence>
<evidence type="ECO:0000256" key="3">
    <source>
        <dbReference type="ARBA" id="ARBA00022723"/>
    </source>
</evidence>
<feature type="signal peptide" evidence="7">
    <location>
        <begin position="1"/>
        <end position="23"/>
    </location>
</feature>
<dbReference type="GO" id="GO:0020037">
    <property type="term" value="F:heme binding"/>
    <property type="evidence" value="ECO:0007669"/>
    <property type="project" value="InterPro"/>
</dbReference>
<dbReference type="SUPFAM" id="SSF46626">
    <property type="entry name" value="Cytochrome c"/>
    <property type="match status" value="1"/>
</dbReference>
<dbReference type="STRING" id="395963.Bind_0011"/>
<dbReference type="EMBL" id="CP001016">
    <property type="protein sequence ID" value="ACB93670.1"/>
    <property type="molecule type" value="Genomic_DNA"/>
</dbReference>
<keyword evidence="3 6" id="KW-0479">Metal-binding</keyword>
<dbReference type="HOGENOM" id="CLU_060944_2_1_5"/>
<keyword evidence="1" id="KW-0813">Transport</keyword>
<evidence type="ECO:0000313" key="9">
    <source>
        <dbReference type="EMBL" id="ACB93670.1"/>
    </source>
</evidence>
<feature type="domain" description="Cytochrome c" evidence="8">
    <location>
        <begin position="25"/>
        <end position="126"/>
    </location>
</feature>
<reference evidence="9 10" key="2">
    <citation type="journal article" date="2010" name="J. Bacteriol.">
        <title>Complete genome sequence of Beijerinckia indica subsp. indica.</title>
        <authorList>
            <person name="Tamas I."/>
            <person name="Dedysh S.N."/>
            <person name="Liesack W."/>
            <person name="Stott M.B."/>
            <person name="Alam M."/>
            <person name="Murrell J.C."/>
            <person name="Dunfield P.F."/>
        </authorList>
    </citation>
    <scope>NUCLEOTIDE SEQUENCE [LARGE SCALE GENOMIC DNA]</scope>
    <source>
        <strain evidence="10">ATCC 9039 / DSM 1715 / NCIMB 8712</strain>
    </source>
</reference>
<dbReference type="InterPro" id="IPR009056">
    <property type="entry name" value="Cyt_c-like_dom"/>
</dbReference>